<gene>
    <name evidence="2" type="ORF">SISSUDRAFT_1067346</name>
</gene>
<name>A0A165X805_9AGAM</name>
<organism evidence="2 3">
    <name type="scientific">Sistotremastrum suecicum HHB10207 ss-3</name>
    <dbReference type="NCBI Taxonomy" id="1314776"/>
    <lineage>
        <taxon>Eukaryota</taxon>
        <taxon>Fungi</taxon>
        <taxon>Dikarya</taxon>
        <taxon>Basidiomycota</taxon>
        <taxon>Agaricomycotina</taxon>
        <taxon>Agaricomycetes</taxon>
        <taxon>Sistotremastrales</taxon>
        <taxon>Sistotremastraceae</taxon>
        <taxon>Sistotremastrum</taxon>
    </lineage>
</organism>
<accession>A0A165X805</accession>
<feature type="region of interest" description="Disordered" evidence="1">
    <location>
        <begin position="126"/>
        <end position="230"/>
    </location>
</feature>
<sequence>MPIPVDTLVWRLHKDRPMILESPHPISRHVLRLGSITLESGGEKPVEVFLRCQKADIPGDPDADAPSVPIARFGSNPPYTLSFSQDIVLPELRTYVYVKDDTVVTVFATWYDWSVDALALGHYPHSTSVPSEFPTKAPANGASKQLPKRKLTESTAEAAEGDDESRKRIRVPQLPSPPALRNEANPAPPSASASASAPTSNFTPLPIPVSAPHSTSNRAATSKAGNVAEHAQMAAPSPEAPLTTVATSFQTATTSFDGNSRYPIVLSGGLRYRIVVEADGREMPKTNELVRVKQQTYVGDQLVDKNNKLLFRIGTGLAQDPIATDAHNVLQCNNGQAGPMGPTIVALYNNCRPCPGPYSGQ</sequence>
<protein>
    <submittedName>
        <fullName evidence="2">Uncharacterized protein</fullName>
    </submittedName>
</protein>
<dbReference type="AlphaFoldDB" id="A0A165X805"/>
<dbReference type="Proteomes" id="UP000076798">
    <property type="component" value="Unassembled WGS sequence"/>
</dbReference>
<proteinExistence type="predicted"/>
<keyword evidence="3" id="KW-1185">Reference proteome</keyword>
<feature type="compositionally biased region" description="Polar residues" evidence="1">
    <location>
        <begin position="212"/>
        <end position="224"/>
    </location>
</feature>
<evidence type="ECO:0000313" key="3">
    <source>
        <dbReference type="Proteomes" id="UP000076798"/>
    </source>
</evidence>
<dbReference type="EMBL" id="KV428426">
    <property type="protein sequence ID" value="KZT31921.1"/>
    <property type="molecule type" value="Genomic_DNA"/>
</dbReference>
<evidence type="ECO:0000313" key="2">
    <source>
        <dbReference type="EMBL" id="KZT31921.1"/>
    </source>
</evidence>
<reference evidence="2 3" key="1">
    <citation type="journal article" date="2016" name="Mol. Biol. Evol.">
        <title>Comparative Genomics of Early-Diverging Mushroom-Forming Fungi Provides Insights into the Origins of Lignocellulose Decay Capabilities.</title>
        <authorList>
            <person name="Nagy L.G."/>
            <person name="Riley R."/>
            <person name="Tritt A."/>
            <person name="Adam C."/>
            <person name="Daum C."/>
            <person name="Floudas D."/>
            <person name="Sun H."/>
            <person name="Yadav J.S."/>
            <person name="Pangilinan J."/>
            <person name="Larsson K.H."/>
            <person name="Matsuura K."/>
            <person name="Barry K."/>
            <person name="Labutti K."/>
            <person name="Kuo R."/>
            <person name="Ohm R.A."/>
            <person name="Bhattacharya S.S."/>
            <person name="Shirouzu T."/>
            <person name="Yoshinaga Y."/>
            <person name="Martin F.M."/>
            <person name="Grigoriev I.V."/>
            <person name="Hibbett D.S."/>
        </authorList>
    </citation>
    <scope>NUCLEOTIDE SEQUENCE [LARGE SCALE GENOMIC DNA]</scope>
    <source>
        <strain evidence="2 3">HHB10207 ss-3</strain>
    </source>
</reference>
<evidence type="ECO:0000256" key="1">
    <source>
        <dbReference type="SAM" id="MobiDB-lite"/>
    </source>
</evidence>